<dbReference type="InterPro" id="IPR004107">
    <property type="entry name" value="Integrase_SAM-like_N"/>
</dbReference>
<keyword evidence="5" id="KW-0229">DNA integration</keyword>
<dbReference type="InterPro" id="IPR044068">
    <property type="entry name" value="CB"/>
</dbReference>
<dbReference type="RefSeq" id="WP_042412212.1">
    <property type="nucleotide sequence ID" value="NZ_BAWO01000093.1"/>
</dbReference>
<evidence type="ECO:0000256" key="2">
    <source>
        <dbReference type="ARBA" id="ARBA00022490"/>
    </source>
</evidence>
<comment type="caution">
    <text evidence="12">The sequence shown here is derived from an EMBL/GenBank/DDBJ whole genome shotgun (WGS) entry which is preliminary data.</text>
</comment>
<keyword evidence="8" id="KW-0131">Cell cycle</keyword>
<dbReference type="GO" id="GO:0006310">
    <property type="term" value="P:DNA recombination"/>
    <property type="evidence" value="ECO:0007669"/>
    <property type="project" value="UniProtKB-KW"/>
</dbReference>
<organism evidence="12 13">
    <name type="scientific">Parageobacillus caldoxylosilyticus NBRC 107762</name>
    <dbReference type="NCBI Taxonomy" id="1220594"/>
    <lineage>
        <taxon>Bacteria</taxon>
        <taxon>Bacillati</taxon>
        <taxon>Bacillota</taxon>
        <taxon>Bacilli</taxon>
        <taxon>Bacillales</taxon>
        <taxon>Anoxybacillaceae</taxon>
        <taxon>Saccharococcus</taxon>
    </lineage>
</organism>
<dbReference type="Gene3D" id="1.10.443.10">
    <property type="entry name" value="Intergrase catalytic core"/>
    <property type="match status" value="1"/>
</dbReference>
<dbReference type="PANTHER" id="PTHR30349:SF77">
    <property type="entry name" value="TYROSINE RECOMBINASE XERC"/>
    <property type="match status" value="1"/>
</dbReference>
<sequence>MIQEFAQEALRGKSKETIKTYCHALEQFSKWLEGAGTDLQHYSRMDVQQYIDFLASRGKSAATINKIWNAIKKFSIWANKEQTIEDISVVKPRNILHEAPKALERNEVNRLLREIDRTGNLRDMAIAQLLINTGIRLSELVALEKTDVVISERKGEVIIRKGKGAKERKIPLNSETRRAITKYLEQRTDDNSALFLSNRNKRISPRTVQHIFQKYGVNVHALRHTFITRLVRNGEDISIIQALSGHSSADMVLRYSAPTDEDKMKAVSNLWIK</sequence>
<dbReference type="GO" id="GO:0007059">
    <property type="term" value="P:chromosome segregation"/>
    <property type="evidence" value="ECO:0007669"/>
    <property type="project" value="UniProtKB-KW"/>
</dbReference>
<evidence type="ECO:0000256" key="7">
    <source>
        <dbReference type="ARBA" id="ARBA00023172"/>
    </source>
</evidence>
<comment type="subcellular location">
    <subcellularLocation>
        <location evidence="1">Cytoplasm</location>
    </subcellularLocation>
</comment>
<evidence type="ECO:0000256" key="8">
    <source>
        <dbReference type="ARBA" id="ARBA00023306"/>
    </source>
</evidence>
<keyword evidence="7" id="KW-0233">DNA recombination</keyword>
<evidence type="ECO:0000259" key="11">
    <source>
        <dbReference type="PROSITE" id="PS51900"/>
    </source>
</evidence>
<gene>
    <name evidence="12" type="ORF">GCA01S_093_00100</name>
</gene>
<dbReference type="SUPFAM" id="SSF56349">
    <property type="entry name" value="DNA breaking-rejoining enzymes"/>
    <property type="match status" value="1"/>
</dbReference>
<dbReference type="InterPro" id="IPR002104">
    <property type="entry name" value="Integrase_catalytic"/>
</dbReference>
<dbReference type="OrthoDB" id="974902at2"/>
<dbReference type="EMBL" id="BAWO01000093">
    <property type="protein sequence ID" value="GAJ41737.1"/>
    <property type="molecule type" value="Genomic_DNA"/>
</dbReference>
<accession>A0A023DKE3</accession>
<evidence type="ECO:0000259" key="10">
    <source>
        <dbReference type="PROSITE" id="PS51898"/>
    </source>
</evidence>
<evidence type="ECO:0000256" key="6">
    <source>
        <dbReference type="ARBA" id="ARBA00023125"/>
    </source>
</evidence>
<dbReference type="PANTHER" id="PTHR30349">
    <property type="entry name" value="PHAGE INTEGRASE-RELATED"/>
    <property type="match status" value="1"/>
</dbReference>
<feature type="domain" description="Tyr recombinase" evidence="10">
    <location>
        <begin position="98"/>
        <end position="268"/>
    </location>
</feature>
<dbReference type="InterPro" id="IPR010998">
    <property type="entry name" value="Integrase_recombinase_N"/>
</dbReference>
<feature type="domain" description="Core-binding (CB)" evidence="11">
    <location>
        <begin position="1"/>
        <end position="79"/>
    </location>
</feature>
<dbReference type="AlphaFoldDB" id="A0A023DKE3"/>
<evidence type="ECO:0000256" key="9">
    <source>
        <dbReference type="PROSITE-ProRule" id="PRU01248"/>
    </source>
</evidence>
<evidence type="ECO:0000256" key="4">
    <source>
        <dbReference type="ARBA" id="ARBA00022829"/>
    </source>
</evidence>
<dbReference type="PROSITE" id="PS51898">
    <property type="entry name" value="TYR_RECOMBINASE"/>
    <property type="match status" value="1"/>
</dbReference>
<keyword evidence="2" id="KW-0963">Cytoplasm</keyword>
<protein>
    <submittedName>
        <fullName evidence="12">Putative recombinase</fullName>
    </submittedName>
</protein>
<keyword evidence="4" id="KW-0159">Chromosome partition</keyword>
<dbReference type="InterPro" id="IPR011010">
    <property type="entry name" value="DNA_brk_join_enz"/>
</dbReference>
<dbReference type="GO" id="GO:0003677">
    <property type="term" value="F:DNA binding"/>
    <property type="evidence" value="ECO:0007669"/>
    <property type="project" value="UniProtKB-UniRule"/>
</dbReference>
<dbReference type="Pfam" id="PF02899">
    <property type="entry name" value="Phage_int_SAM_1"/>
    <property type="match status" value="1"/>
</dbReference>
<keyword evidence="13" id="KW-1185">Reference proteome</keyword>
<evidence type="ECO:0000256" key="3">
    <source>
        <dbReference type="ARBA" id="ARBA00022618"/>
    </source>
</evidence>
<dbReference type="InterPro" id="IPR050090">
    <property type="entry name" value="Tyrosine_recombinase_XerCD"/>
</dbReference>
<name>A0A023DKE3_9BACL</name>
<keyword evidence="3" id="KW-0132">Cell division</keyword>
<evidence type="ECO:0000313" key="13">
    <source>
        <dbReference type="Proteomes" id="UP000023561"/>
    </source>
</evidence>
<dbReference type="GO" id="GO:0015074">
    <property type="term" value="P:DNA integration"/>
    <property type="evidence" value="ECO:0007669"/>
    <property type="project" value="UniProtKB-KW"/>
</dbReference>
<dbReference type="GO" id="GO:0051301">
    <property type="term" value="P:cell division"/>
    <property type="evidence" value="ECO:0007669"/>
    <property type="project" value="UniProtKB-KW"/>
</dbReference>
<dbReference type="PROSITE" id="PS51900">
    <property type="entry name" value="CB"/>
    <property type="match status" value="1"/>
</dbReference>
<dbReference type="Proteomes" id="UP000023561">
    <property type="component" value="Unassembled WGS sequence"/>
</dbReference>
<reference evidence="12 13" key="1">
    <citation type="submission" date="2014-04" db="EMBL/GenBank/DDBJ databases">
        <title>Whole genome shotgun sequence of Geobacillus caldoxylosilyticus NBRC 107762.</title>
        <authorList>
            <person name="Hosoyama A."/>
            <person name="Hosoyama Y."/>
            <person name="Katano-Makiyama Y."/>
            <person name="Tsuchikane K."/>
            <person name="Ohji S."/>
            <person name="Ichikawa N."/>
            <person name="Yamazoe A."/>
            <person name="Fujita N."/>
        </authorList>
    </citation>
    <scope>NUCLEOTIDE SEQUENCE [LARGE SCALE GENOMIC DNA]</scope>
    <source>
        <strain evidence="12 13">NBRC 107762</strain>
    </source>
</reference>
<dbReference type="Gene3D" id="1.10.150.130">
    <property type="match status" value="1"/>
</dbReference>
<dbReference type="Pfam" id="PF00589">
    <property type="entry name" value="Phage_integrase"/>
    <property type="match status" value="1"/>
</dbReference>
<evidence type="ECO:0000256" key="5">
    <source>
        <dbReference type="ARBA" id="ARBA00022908"/>
    </source>
</evidence>
<evidence type="ECO:0000313" key="12">
    <source>
        <dbReference type="EMBL" id="GAJ41737.1"/>
    </source>
</evidence>
<evidence type="ECO:0000256" key="1">
    <source>
        <dbReference type="ARBA" id="ARBA00004496"/>
    </source>
</evidence>
<keyword evidence="6 9" id="KW-0238">DNA-binding</keyword>
<dbReference type="InterPro" id="IPR013762">
    <property type="entry name" value="Integrase-like_cat_sf"/>
</dbReference>
<dbReference type="GO" id="GO:0005737">
    <property type="term" value="C:cytoplasm"/>
    <property type="evidence" value="ECO:0007669"/>
    <property type="project" value="UniProtKB-SubCell"/>
</dbReference>
<proteinExistence type="predicted"/>